<dbReference type="Proteomes" id="UP001176468">
    <property type="component" value="Unassembled WGS sequence"/>
</dbReference>
<keyword evidence="1" id="KW-0238">DNA-binding</keyword>
<reference evidence="3" key="1">
    <citation type="submission" date="2023-07" db="EMBL/GenBank/DDBJ databases">
        <authorList>
            <person name="Kim M.K."/>
        </authorList>
    </citation>
    <scope>NUCLEOTIDE SEQUENCE</scope>
    <source>
        <strain evidence="3">CA1-15</strain>
    </source>
</reference>
<dbReference type="InterPro" id="IPR038619">
    <property type="entry name" value="MraZ_sf"/>
</dbReference>
<feature type="domain" description="SpoVT-AbrB" evidence="2">
    <location>
        <begin position="40"/>
        <end position="83"/>
    </location>
</feature>
<dbReference type="InterPro" id="IPR037914">
    <property type="entry name" value="SpoVT-AbrB_sf"/>
</dbReference>
<gene>
    <name evidence="3" type="ORF">Q5H94_09625</name>
</gene>
<dbReference type="PROSITE" id="PS51740">
    <property type="entry name" value="SPOVT_ABRB"/>
    <property type="match status" value="1"/>
</dbReference>
<keyword evidence="4" id="KW-1185">Reference proteome</keyword>
<dbReference type="Gene3D" id="3.40.1550.20">
    <property type="entry name" value="Transcriptional regulator MraZ domain"/>
    <property type="match status" value="1"/>
</dbReference>
<sequence length="144" mass="15953">MYDDVLLNDRLDRHERRRVAEGGTAPAEQLDRLRSNFGFASATKLDGKGRIAIAPWLHERGGEAHRALVVGMGHSIEIWDLDHVLAHGSRDLRNLAIRHLEIITAKSANNKGDQYVFSLQSVRTSGLDHDAGKSGLPVHPLHTL</sequence>
<dbReference type="InterPro" id="IPR007159">
    <property type="entry name" value="SpoVT-AbrB_dom"/>
</dbReference>
<protein>
    <recommendedName>
        <fullName evidence="2">SpoVT-AbrB domain-containing protein</fullName>
    </recommendedName>
</protein>
<dbReference type="EMBL" id="JAUQSZ010000005">
    <property type="protein sequence ID" value="MDO7842586.1"/>
    <property type="molecule type" value="Genomic_DNA"/>
</dbReference>
<accession>A0ABT9A0R5</accession>
<dbReference type="Pfam" id="PF02381">
    <property type="entry name" value="MraZ"/>
    <property type="match status" value="1"/>
</dbReference>
<evidence type="ECO:0000313" key="3">
    <source>
        <dbReference type="EMBL" id="MDO7842586.1"/>
    </source>
</evidence>
<proteinExistence type="predicted"/>
<dbReference type="SUPFAM" id="SSF89447">
    <property type="entry name" value="AbrB/MazE/MraZ-like"/>
    <property type="match status" value="1"/>
</dbReference>
<comment type="caution">
    <text evidence="3">The sequence shown here is derived from an EMBL/GenBank/DDBJ whole genome shotgun (WGS) entry which is preliminary data.</text>
</comment>
<evidence type="ECO:0000313" key="4">
    <source>
        <dbReference type="Proteomes" id="UP001176468"/>
    </source>
</evidence>
<name>A0ABT9A0R5_9SPHN</name>
<evidence type="ECO:0000256" key="1">
    <source>
        <dbReference type="PROSITE-ProRule" id="PRU01076"/>
    </source>
</evidence>
<organism evidence="3 4">
    <name type="scientific">Sphingomonas immobilis</name>
    <dbReference type="NCBI Taxonomy" id="3063997"/>
    <lineage>
        <taxon>Bacteria</taxon>
        <taxon>Pseudomonadati</taxon>
        <taxon>Pseudomonadota</taxon>
        <taxon>Alphaproteobacteria</taxon>
        <taxon>Sphingomonadales</taxon>
        <taxon>Sphingomonadaceae</taxon>
        <taxon>Sphingomonas</taxon>
    </lineage>
</organism>
<dbReference type="InterPro" id="IPR020603">
    <property type="entry name" value="MraZ_dom"/>
</dbReference>
<evidence type="ECO:0000259" key="2">
    <source>
        <dbReference type="PROSITE" id="PS51740"/>
    </source>
</evidence>